<evidence type="ECO:0000259" key="7">
    <source>
        <dbReference type="PROSITE" id="PS51192"/>
    </source>
</evidence>
<dbReference type="SMART" id="SM00487">
    <property type="entry name" value="DEXDc"/>
    <property type="match status" value="1"/>
</dbReference>
<dbReference type="GO" id="GO:0004386">
    <property type="term" value="F:helicase activity"/>
    <property type="evidence" value="ECO:0007669"/>
    <property type="project" value="UniProtKB-KW"/>
</dbReference>
<organism evidence="8 9">
    <name type="scientific">Stylonychia lemnae</name>
    <name type="common">Ciliate</name>
    <dbReference type="NCBI Taxonomy" id="5949"/>
    <lineage>
        <taxon>Eukaryota</taxon>
        <taxon>Sar</taxon>
        <taxon>Alveolata</taxon>
        <taxon>Ciliophora</taxon>
        <taxon>Intramacronucleata</taxon>
        <taxon>Spirotrichea</taxon>
        <taxon>Stichotrichia</taxon>
        <taxon>Sporadotrichida</taxon>
        <taxon>Oxytrichidae</taxon>
        <taxon>Stylonychinae</taxon>
        <taxon>Stylonychia</taxon>
    </lineage>
</organism>
<dbReference type="OrthoDB" id="309679at2759"/>
<dbReference type="InterPro" id="IPR014001">
    <property type="entry name" value="Helicase_ATP-bd"/>
</dbReference>
<dbReference type="Gene3D" id="3.40.50.300">
    <property type="entry name" value="P-loop containing nucleotide triphosphate hydrolases"/>
    <property type="match status" value="1"/>
</dbReference>
<feature type="region of interest" description="Disordered" evidence="6">
    <location>
        <begin position="828"/>
        <end position="863"/>
    </location>
</feature>
<feature type="domain" description="Helicase ATP-binding" evidence="7">
    <location>
        <begin position="291"/>
        <end position="448"/>
    </location>
</feature>
<dbReference type="GO" id="GO:0006281">
    <property type="term" value="P:DNA repair"/>
    <property type="evidence" value="ECO:0007669"/>
    <property type="project" value="TreeGrafter"/>
</dbReference>
<evidence type="ECO:0000256" key="3">
    <source>
        <dbReference type="ARBA" id="ARBA00022806"/>
    </source>
</evidence>
<dbReference type="GO" id="GO:0031297">
    <property type="term" value="P:replication fork processing"/>
    <property type="evidence" value="ECO:0007669"/>
    <property type="project" value="TreeGrafter"/>
</dbReference>
<feature type="region of interest" description="Disordered" evidence="6">
    <location>
        <begin position="1"/>
        <end position="101"/>
    </location>
</feature>
<dbReference type="InterPro" id="IPR000330">
    <property type="entry name" value="SNF2_N"/>
</dbReference>
<evidence type="ECO:0000313" key="9">
    <source>
        <dbReference type="Proteomes" id="UP000039865"/>
    </source>
</evidence>
<evidence type="ECO:0000313" key="8">
    <source>
        <dbReference type="EMBL" id="CDW78143.1"/>
    </source>
</evidence>
<dbReference type="AlphaFoldDB" id="A0A078ABI2"/>
<keyword evidence="2" id="KW-0378">Hydrolase</keyword>
<dbReference type="SUPFAM" id="SSF52540">
    <property type="entry name" value="P-loop containing nucleoside triphosphate hydrolases"/>
    <property type="match status" value="2"/>
</dbReference>
<dbReference type="PROSITE" id="PS51192">
    <property type="entry name" value="HELICASE_ATP_BIND_1"/>
    <property type="match status" value="1"/>
</dbReference>
<evidence type="ECO:0000256" key="6">
    <source>
        <dbReference type="SAM" id="MobiDB-lite"/>
    </source>
</evidence>
<proteinExistence type="predicted"/>
<name>A0A078ABI2_STYLE</name>
<evidence type="ECO:0000256" key="1">
    <source>
        <dbReference type="ARBA" id="ARBA00022741"/>
    </source>
</evidence>
<keyword evidence="4" id="KW-0067">ATP-binding</keyword>
<dbReference type="Proteomes" id="UP000039865">
    <property type="component" value="Unassembled WGS sequence"/>
</dbReference>
<dbReference type="InParanoid" id="A0A078ABI2"/>
<evidence type="ECO:0000256" key="2">
    <source>
        <dbReference type="ARBA" id="ARBA00022801"/>
    </source>
</evidence>
<keyword evidence="3" id="KW-0347">Helicase</keyword>
<gene>
    <name evidence="8" type="primary">Contig5113.g5472</name>
    <name evidence="8" type="ORF">STYLEM_7115</name>
</gene>
<dbReference type="GO" id="GO:0005524">
    <property type="term" value="F:ATP binding"/>
    <property type="evidence" value="ECO:0007669"/>
    <property type="project" value="UniProtKB-KW"/>
</dbReference>
<accession>A0A078ABI2</accession>
<reference evidence="8 9" key="1">
    <citation type="submission" date="2014-06" db="EMBL/GenBank/DDBJ databases">
        <authorList>
            <person name="Swart Estienne"/>
        </authorList>
    </citation>
    <scope>NUCLEOTIDE SEQUENCE [LARGE SCALE GENOMIC DNA]</scope>
    <source>
        <strain evidence="8 9">130c</strain>
    </source>
</reference>
<sequence length="909" mass="105933">MSDCEINFMDNDSGNDSDNNHGKKRNIFMKKRVIKKKAGADNKKKQQKLKKVFTFSHSKPNGGSNIEDDDDNNQDIKEHANPEESNPFSSFSFDGGKNNGIMEQSQQSEYMNDNDLDSQYPELGKEITQDDDSAISKKQNRLDWFKKNRMYLKRLRNQKADASSASQISDGIFDPDGVNKDDLIVESFNAPSQKNKGQQAKEIEFSQAQEIYSMPETITFTNTVTYGRIVGKPSNENQDKDAPPMVKYVKGYGRLSFYQNILLLAAFINFSQTKLKVQLVSLYSFQRDGIKKGIKFYGRIVINDDFGTGKSLQALGLSLAYKNEWPLMILCPKFALYMWRYEILKWLPGYDINKIQIIKNESQAFDQQYSITIISYDHAAIMANKIEDYKFKVCIADEAQIFRARESKNGKILINLISNMKRSIVLTGCNLTKKPQEIYSLMRIVRPDIMPGFYEFGYRYCDPRQSFEGIDFTNAGNMIELKQLLDKRIQTIYKRKYIFSELPDRMRQKLEITAETQIVVKIQSLLQNYVKPWEDQHPNQSFFLEMFQNFYENPNKDQTKFLCDPTDDSRPSFQKTLKQIFRDLYDYSGLAKLKVTQDIIDNILENGMRVLIFSYHLTFITSIEDHLSRKTKFLFLGKNVDDDYKQDICDKFNNEDEYKAVLIDLSEDLSDIKFNTPNTIILFAETFWNTLYIERAEKMIDTPGQKSANNIIYLYGRYTLDEYIYKLLYNQNQSLYSELEPLQLDLQNFRVQQTLGQNYDEIKDTQVNWNTQAFATYTQLTQNQQNTDFQAIDPLAPVQIYQKGNLTLENMFLRQHLDNRQQEYLKEQKHVTNKDKQISQESQDKDSDRIEGSQSDINDEDLVGVMTQKAGNKIKSKQKEEVKEEIKIEEQKCELDDLDDDELNEILGL</sequence>
<feature type="compositionally biased region" description="Polar residues" evidence="6">
    <location>
        <begin position="55"/>
        <end position="64"/>
    </location>
</feature>
<dbReference type="InterPro" id="IPR038718">
    <property type="entry name" value="SNF2-like_sf"/>
</dbReference>
<feature type="compositionally biased region" description="Basic residues" evidence="6">
    <location>
        <begin position="22"/>
        <end position="37"/>
    </location>
</feature>
<evidence type="ECO:0000256" key="4">
    <source>
        <dbReference type="ARBA" id="ARBA00022840"/>
    </source>
</evidence>
<dbReference type="GO" id="GO:0016787">
    <property type="term" value="F:hydrolase activity"/>
    <property type="evidence" value="ECO:0007669"/>
    <property type="project" value="UniProtKB-KW"/>
</dbReference>
<dbReference type="PANTHER" id="PTHR45766">
    <property type="entry name" value="DNA ANNEALING HELICASE AND ENDONUCLEASE ZRANB3 FAMILY MEMBER"/>
    <property type="match status" value="1"/>
</dbReference>
<dbReference type="GO" id="GO:0043596">
    <property type="term" value="C:nuclear replication fork"/>
    <property type="evidence" value="ECO:0007669"/>
    <property type="project" value="TreeGrafter"/>
</dbReference>
<dbReference type="Pfam" id="PF00176">
    <property type="entry name" value="SNF2-rel_dom"/>
    <property type="match status" value="1"/>
</dbReference>
<keyword evidence="5" id="KW-0175">Coiled coil</keyword>
<dbReference type="PANTHER" id="PTHR45766:SF3">
    <property type="entry name" value="DNA ANNEALING HELICASE AND ENDONUCLEASE ZRANB3"/>
    <property type="match status" value="1"/>
</dbReference>
<protein>
    <recommendedName>
        <fullName evidence="7">Helicase ATP-binding domain-containing protein</fullName>
    </recommendedName>
</protein>
<feature type="coiled-coil region" evidence="5">
    <location>
        <begin position="872"/>
        <end position="901"/>
    </location>
</feature>
<keyword evidence="1" id="KW-0547">Nucleotide-binding</keyword>
<feature type="compositionally biased region" description="Low complexity" evidence="6">
    <location>
        <begin position="83"/>
        <end position="93"/>
    </location>
</feature>
<keyword evidence="9" id="KW-1185">Reference proteome</keyword>
<dbReference type="Gene3D" id="3.40.50.10810">
    <property type="entry name" value="Tandem AAA-ATPase domain"/>
    <property type="match status" value="1"/>
</dbReference>
<dbReference type="InterPro" id="IPR027417">
    <property type="entry name" value="P-loop_NTPase"/>
</dbReference>
<feature type="compositionally biased region" description="Basic and acidic residues" evidence="6">
    <location>
        <begin position="828"/>
        <end position="851"/>
    </location>
</feature>
<dbReference type="EMBL" id="CCKQ01006809">
    <property type="protein sequence ID" value="CDW78143.1"/>
    <property type="molecule type" value="Genomic_DNA"/>
</dbReference>
<dbReference type="GO" id="GO:0004520">
    <property type="term" value="F:DNA endonuclease activity"/>
    <property type="evidence" value="ECO:0007669"/>
    <property type="project" value="TreeGrafter"/>
</dbReference>
<evidence type="ECO:0000256" key="5">
    <source>
        <dbReference type="SAM" id="Coils"/>
    </source>
</evidence>